<sequence>MFTYNIPADCEYANFTMTSDVTGDFFWIRKNLTTGQWSGRSDGVVTWTPASNRREGIISQKYPNVANPLVYLILGVRYDEYVVEYRCVNVNSTTRMEFMWTRGRTKRYTDLTAIRVRQVRINNGLANLRGTFAAQDQYRCSP</sequence>
<accession>A0A1W4WLA2</accession>
<proteinExistence type="predicted"/>
<protein>
    <submittedName>
        <fullName evidence="2">Uncharacterized protein LOC108736685</fullName>
    </submittedName>
</protein>
<dbReference type="GeneID" id="108736685"/>
<organism evidence="1 2">
    <name type="scientific">Agrilus planipennis</name>
    <name type="common">Emerald ash borer</name>
    <name type="synonym">Agrilus marcopoli</name>
    <dbReference type="NCBI Taxonomy" id="224129"/>
    <lineage>
        <taxon>Eukaryota</taxon>
        <taxon>Metazoa</taxon>
        <taxon>Ecdysozoa</taxon>
        <taxon>Arthropoda</taxon>
        <taxon>Hexapoda</taxon>
        <taxon>Insecta</taxon>
        <taxon>Pterygota</taxon>
        <taxon>Neoptera</taxon>
        <taxon>Endopterygota</taxon>
        <taxon>Coleoptera</taxon>
        <taxon>Polyphaga</taxon>
        <taxon>Elateriformia</taxon>
        <taxon>Buprestoidea</taxon>
        <taxon>Buprestidae</taxon>
        <taxon>Agrilinae</taxon>
        <taxon>Agrilus</taxon>
    </lineage>
</organism>
<dbReference type="InterPro" id="IPR012674">
    <property type="entry name" value="Calycin"/>
</dbReference>
<dbReference type="SUPFAM" id="SSF50814">
    <property type="entry name" value="Lipocalins"/>
    <property type="match status" value="1"/>
</dbReference>
<keyword evidence="1" id="KW-1185">Reference proteome</keyword>
<gene>
    <name evidence="2" type="primary">LOC108736685</name>
</gene>
<dbReference type="AlphaFoldDB" id="A0A1W4WLA2"/>
<dbReference type="InParanoid" id="A0A1W4WLA2"/>
<name>A0A1W4WLA2_AGRPL</name>
<dbReference type="RefSeq" id="XP_018324711.1">
    <property type="nucleotide sequence ID" value="XM_018469209.2"/>
</dbReference>
<evidence type="ECO:0000313" key="2">
    <source>
        <dbReference type="RefSeq" id="XP_018324711.1"/>
    </source>
</evidence>
<dbReference type="Gene3D" id="2.40.128.20">
    <property type="match status" value="1"/>
</dbReference>
<dbReference type="KEGG" id="apln:108736685"/>
<dbReference type="Proteomes" id="UP000192223">
    <property type="component" value="Unplaced"/>
</dbReference>
<reference evidence="2" key="1">
    <citation type="submission" date="2025-08" db="UniProtKB">
        <authorList>
            <consortium name="RefSeq"/>
        </authorList>
    </citation>
    <scope>IDENTIFICATION</scope>
    <source>
        <tissue evidence="2">Entire body</tissue>
    </source>
</reference>
<evidence type="ECO:0000313" key="1">
    <source>
        <dbReference type="Proteomes" id="UP000192223"/>
    </source>
</evidence>